<dbReference type="Pfam" id="PF18911">
    <property type="entry name" value="PKD_4"/>
    <property type="match status" value="4"/>
</dbReference>
<dbReference type="OrthoDB" id="7794186at2"/>
<evidence type="ECO:0000259" key="1">
    <source>
        <dbReference type="PROSITE" id="PS50093"/>
    </source>
</evidence>
<feature type="domain" description="PKD" evidence="1">
    <location>
        <begin position="780"/>
        <end position="840"/>
    </location>
</feature>
<dbReference type="InterPro" id="IPR035986">
    <property type="entry name" value="PKD_dom_sf"/>
</dbReference>
<name>A0A173M923_9BACT</name>
<dbReference type="PANTHER" id="PTHR46534">
    <property type="entry name" value="IGGFC_BINDING DOMAIN-CONTAINING PROTEIN"/>
    <property type="match status" value="1"/>
</dbReference>
<feature type="domain" description="PKD" evidence="1">
    <location>
        <begin position="1042"/>
        <end position="1093"/>
    </location>
</feature>
<dbReference type="Gene3D" id="2.60.40.10">
    <property type="entry name" value="Immunoglobulins"/>
    <property type="match status" value="6"/>
</dbReference>
<evidence type="ECO:0000313" key="2">
    <source>
        <dbReference type="EMBL" id="SIT16206.1"/>
    </source>
</evidence>
<dbReference type="Pfam" id="PF17517">
    <property type="entry name" value="IgGFc_binding"/>
    <property type="match status" value="1"/>
</dbReference>
<dbReference type="SMART" id="SM00089">
    <property type="entry name" value="PKD"/>
    <property type="match status" value="7"/>
</dbReference>
<dbReference type="InterPro" id="IPR000601">
    <property type="entry name" value="PKD_dom"/>
</dbReference>
<accession>A0A173M923</accession>
<protein>
    <submittedName>
        <fullName evidence="2">Gliding motility-associated C-terminal domain-containing protein</fullName>
    </submittedName>
</protein>
<feature type="domain" description="PKD" evidence="1">
    <location>
        <begin position="959"/>
        <end position="1020"/>
    </location>
</feature>
<dbReference type="PROSITE" id="PS50093">
    <property type="entry name" value="PKD"/>
    <property type="match status" value="5"/>
</dbReference>
<dbReference type="CDD" id="cd00146">
    <property type="entry name" value="PKD"/>
    <property type="match status" value="3"/>
</dbReference>
<dbReference type="Pfam" id="PF13585">
    <property type="entry name" value="CHU_C"/>
    <property type="match status" value="1"/>
</dbReference>
<proteinExistence type="predicted"/>
<organism evidence="2 3">
    <name type="scientific">Filimonas lacunae</name>
    <dbReference type="NCBI Taxonomy" id="477680"/>
    <lineage>
        <taxon>Bacteria</taxon>
        <taxon>Pseudomonadati</taxon>
        <taxon>Bacteroidota</taxon>
        <taxon>Chitinophagia</taxon>
        <taxon>Chitinophagales</taxon>
        <taxon>Chitinophagaceae</taxon>
        <taxon>Filimonas</taxon>
    </lineage>
</organism>
<evidence type="ECO:0000313" key="3">
    <source>
        <dbReference type="Proteomes" id="UP000186917"/>
    </source>
</evidence>
<feature type="domain" description="PKD" evidence="1">
    <location>
        <begin position="592"/>
        <end position="673"/>
    </location>
</feature>
<dbReference type="STRING" id="477680.SAMN05421788_104230"/>
<dbReference type="SUPFAM" id="SSF49299">
    <property type="entry name" value="PKD domain"/>
    <property type="match status" value="6"/>
</dbReference>
<dbReference type="NCBIfam" id="TIGR04131">
    <property type="entry name" value="Bac_Flav_CTERM"/>
    <property type="match status" value="1"/>
</dbReference>
<dbReference type="Proteomes" id="UP000186917">
    <property type="component" value="Unassembled WGS sequence"/>
</dbReference>
<dbReference type="PANTHER" id="PTHR46534:SF1">
    <property type="entry name" value="IGGFC-BINDING PROTEIN N-TERMINAL DOMAIN-CONTAINING PROTEIN"/>
    <property type="match status" value="1"/>
</dbReference>
<sequence>MKMWLQYITGVCLCVVAVKATGQGLSNKGKEFWVGYGLHQFMEMGQSNGQEMVLYLSAEDSANVTVTIRGRTATLVKVYRVSPNTVIVSDKIPKDGGSYDCRLYDLDPTFGGNGGDGLFHVSIHIESDVPIVAYAHIYGQVSSGATMLMPVETWGYTYTALNSTQVYKDNCFSFAYIVAQHDNTVVSITPTVPTRDGHAANVAFERTLNKGDIYQVVAAHLTGDYGYELTGTTVRSIANSEGKCYPVAFFSGSSRTYNPCSRGSDGGDNDMQQCFPYEAWGRRYFTAPTSTSVTASAFMINMYKVVVRDAATIVKRNGKQLTNYDAASKSYSFESTTADYIEADKPVLLAQYMSGGPCLVSGKGDPEMIYLSPIEQGIKRIGFYRNNQESIEVNYLTLIIPKKGVSSLTIDGVNSYTYSYPHPQNPDYTVVIKRWPSARAQCIVQSDSAFTAITYGLGFAESYGYNAGTRINNLNAVIAVHNVADTAVQHSFTCKKTPVELAVLMANKPTRLEWLLSKVSGMSPATDVAQDNPVPVGTVIINNVTYYKYALPGVYTFANAGTVDIPVLRTDPLIDNCIFTEEIIVSVEVREPPYTPLLIAHSGCVADPVTFKGADTTYNGFQLKRWKWTFADGATADTIVTAKTFATAGAHQVQLQVVSTEGCVADTTASFVIYQRPEISLAVDKNTICEHGTVQATATAQASTIVIKNWYWNFGNDTVLVIAEPGPITFDKAGTYTIKVAGKASDACVTDTATQVIMVQASPVIAIRYPEGCLPADGVVTFVNNTTVSDGQSLAQHEWNFGDAGATAANPNTSVLAAPSHVYTTYGSYNVYYKATTAGGCVADSVIVATFNVKPVFFFPVLPAVCENAPGTVSVAMASVTNGVEGTGYYKGAGIDASGRLSPSLAGAGVHTVQYIFTTKLGCVDSVASSIEIYPGPVASFYITDRVCANAATTITDASAIASGSITAWNWAMGDGAQQAFTNGNAFDKIYATAGEYTVLLQVQSDKGCADDTSLKVHIQPLPVAAFALPGAVCMPEGQAQFTNQSAVADQSALTYAWYFGDDGSSATVANPAHIYTAAGDYAVGLKVTSAYGCSDSTGKQFAAFYNKPVAAFTVSEQAFCQGRSVRFTSISTAENSTVSKWSWLFGDNTSSSLANAVKKYNDTGHYVVQLKVTSAAGCVSDVVSQTLTVYRQPVIDAGPSFEVNEGTTVTFSPVVNDSVRVSFQWQPAALLNNATLLRPSYLVTDDVSFVLTATGMEGGCTAEDSLTVKVLRPVIIPNVFTPNGDGINDVWDIKNLASYPHCTVSIFNRYGQLLYATTGYGTPWNGLVKGERLPVGTYYYVIDLKNGSGKKTGSLTIL</sequence>
<dbReference type="InterPro" id="IPR013783">
    <property type="entry name" value="Ig-like_fold"/>
</dbReference>
<dbReference type="KEGG" id="fln:FLA_0014"/>
<feature type="domain" description="PKD" evidence="1">
    <location>
        <begin position="1109"/>
        <end position="1178"/>
    </location>
</feature>
<dbReference type="EMBL" id="FTOR01000004">
    <property type="protein sequence ID" value="SIT16206.1"/>
    <property type="molecule type" value="Genomic_DNA"/>
</dbReference>
<reference evidence="3" key="1">
    <citation type="submission" date="2017-01" db="EMBL/GenBank/DDBJ databases">
        <authorList>
            <person name="Varghese N."/>
            <person name="Submissions S."/>
        </authorList>
    </citation>
    <scope>NUCLEOTIDE SEQUENCE [LARGE SCALE GENOMIC DNA]</scope>
    <source>
        <strain evidence="3">DSM 21054</strain>
    </source>
</reference>
<keyword evidence="3" id="KW-1185">Reference proteome</keyword>
<dbReference type="RefSeq" id="WP_076379572.1">
    <property type="nucleotide sequence ID" value="NZ_AP017422.1"/>
</dbReference>
<dbReference type="InterPro" id="IPR035234">
    <property type="entry name" value="IgGFc-bd_N"/>
</dbReference>
<gene>
    <name evidence="2" type="ORF">SAMN05421788_104230</name>
</gene>
<dbReference type="InterPro" id="IPR022409">
    <property type="entry name" value="PKD/Chitinase_dom"/>
</dbReference>
<dbReference type="InterPro" id="IPR026341">
    <property type="entry name" value="T9SS_type_B"/>
</dbReference>